<dbReference type="InterPro" id="IPR005814">
    <property type="entry name" value="Aminotrans_3"/>
</dbReference>
<name>A0A5C5Z3G3_9BACT</name>
<dbReference type="GO" id="GO:0003992">
    <property type="term" value="F:N2-acetyl-L-ornithine:2-oxoglutarate 5-aminotransferase activity"/>
    <property type="evidence" value="ECO:0007669"/>
    <property type="project" value="UniProtKB-EC"/>
</dbReference>
<gene>
    <name evidence="7" type="primary">argD_2</name>
    <name evidence="7" type="ORF">CA13_33940</name>
</gene>
<comment type="cofactor">
    <cofactor evidence="1">
        <name>pyridoxal 5'-phosphate</name>
        <dbReference type="ChEBI" id="CHEBI:597326"/>
    </cofactor>
</comment>
<evidence type="ECO:0000256" key="4">
    <source>
        <dbReference type="ARBA" id="ARBA00022898"/>
    </source>
</evidence>
<keyword evidence="4 5" id="KW-0663">Pyridoxal phosphate</keyword>
<dbReference type="AlphaFoldDB" id="A0A5C5Z3G3"/>
<dbReference type="SUPFAM" id="SSF53383">
    <property type="entry name" value="PLP-dependent transferases"/>
    <property type="match status" value="1"/>
</dbReference>
<accession>A0A5C5Z3G3</accession>
<dbReference type="GO" id="GO:0042802">
    <property type="term" value="F:identical protein binding"/>
    <property type="evidence" value="ECO:0007669"/>
    <property type="project" value="TreeGrafter"/>
</dbReference>
<dbReference type="EC" id="2.6.1.11" evidence="7"/>
<evidence type="ECO:0000256" key="1">
    <source>
        <dbReference type="ARBA" id="ARBA00001933"/>
    </source>
</evidence>
<reference evidence="7 8" key="1">
    <citation type="submission" date="2019-02" db="EMBL/GenBank/DDBJ databases">
        <title>Deep-cultivation of Planctomycetes and their phenomic and genomic characterization uncovers novel biology.</title>
        <authorList>
            <person name="Wiegand S."/>
            <person name="Jogler M."/>
            <person name="Boedeker C."/>
            <person name="Pinto D."/>
            <person name="Vollmers J."/>
            <person name="Rivas-Marin E."/>
            <person name="Kohn T."/>
            <person name="Peeters S.H."/>
            <person name="Heuer A."/>
            <person name="Rast P."/>
            <person name="Oberbeckmann S."/>
            <person name="Bunk B."/>
            <person name="Jeske O."/>
            <person name="Meyerdierks A."/>
            <person name="Storesund J.E."/>
            <person name="Kallscheuer N."/>
            <person name="Luecker S."/>
            <person name="Lage O.M."/>
            <person name="Pohl T."/>
            <person name="Merkel B.J."/>
            <person name="Hornburger P."/>
            <person name="Mueller R.-W."/>
            <person name="Bruemmer F."/>
            <person name="Labrenz M."/>
            <person name="Spormann A.M."/>
            <person name="Op Den Camp H."/>
            <person name="Overmann J."/>
            <person name="Amann R."/>
            <person name="Jetten M.S.M."/>
            <person name="Mascher T."/>
            <person name="Medema M.H."/>
            <person name="Devos D.P."/>
            <person name="Kaster A.-K."/>
            <person name="Ovreas L."/>
            <person name="Rohde M."/>
            <person name="Galperin M.Y."/>
            <person name="Jogler C."/>
        </authorList>
    </citation>
    <scope>NUCLEOTIDE SEQUENCE [LARGE SCALE GENOMIC DNA]</scope>
    <source>
        <strain evidence="7 8">CA13</strain>
    </source>
</reference>
<dbReference type="PANTHER" id="PTHR11986:SF79">
    <property type="entry name" value="ACETYLORNITHINE AMINOTRANSFERASE, MITOCHONDRIAL"/>
    <property type="match status" value="1"/>
</dbReference>
<dbReference type="InterPro" id="IPR015424">
    <property type="entry name" value="PyrdxlP-dep_Trfase"/>
</dbReference>
<comment type="similarity">
    <text evidence="5">Belongs to the class-III pyridoxal-phosphate-dependent aminotransferase family.</text>
</comment>
<evidence type="ECO:0000313" key="8">
    <source>
        <dbReference type="Proteomes" id="UP000315010"/>
    </source>
</evidence>
<organism evidence="7 8">
    <name type="scientific">Novipirellula herctigrandis</name>
    <dbReference type="NCBI Taxonomy" id="2527986"/>
    <lineage>
        <taxon>Bacteria</taxon>
        <taxon>Pseudomonadati</taxon>
        <taxon>Planctomycetota</taxon>
        <taxon>Planctomycetia</taxon>
        <taxon>Pirellulales</taxon>
        <taxon>Pirellulaceae</taxon>
        <taxon>Novipirellula</taxon>
    </lineage>
</organism>
<sequence>MDDLEQNPIQSSSPELTNIQGIRRSTRNGRACIDALAGRACAIGFGNQSIMRAIQETANDYLGDALATSFATSFATSDDDALLPEAIANVLGTEGDFLAESILLHPSADLAVESGLAFSRTSSTDSRYRTIVLSGSDHGRTAMCRSASGRPELHAGFGPMVAGFDHIKPNQIANLKAAIDDSTAAILLSPLDLCDGAKPLDADFLVAARQLCDEHNLFLLIDESRLCIGASGRLFTYQSISDIVPDAVIVSAGLFAGLPGGMLIASSKFTGTPTINAAQYPLQTNVALATLMQMHELGLPQSVSDEAQSFAVTLAEKIAGFEFIRDIHAAGMTVGIETDLAAEELVQIATENGLRIEASGDTSILLQLPLLVEPSDRDELLDRLTQTMNTMEQNSAELSV</sequence>
<dbReference type="OrthoDB" id="9816013at2"/>
<evidence type="ECO:0000256" key="5">
    <source>
        <dbReference type="RuleBase" id="RU003560"/>
    </source>
</evidence>
<comment type="caution">
    <text evidence="7">The sequence shown here is derived from an EMBL/GenBank/DDBJ whole genome shotgun (WGS) entry which is preliminary data.</text>
</comment>
<dbReference type="Gene3D" id="3.90.1150.10">
    <property type="entry name" value="Aspartate Aminotransferase, domain 1"/>
    <property type="match status" value="1"/>
</dbReference>
<dbReference type="Gene3D" id="3.40.640.10">
    <property type="entry name" value="Type I PLP-dependent aspartate aminotransferase-like (Major domain)"/>
    <property type="match status" value="1"/>
</dbReference>
<evidence type="ECO:0000256" key="6">
    <source>
        <dbReference type="SAM" id="MobiDB-lite"/>
    </source>
</evidence>
<keyword evidence="3 7" id="KW-0808">Transferase</keyword>
<dbReference type="InterPro" id="IPR050103">
    <property type="entry name" value="Class-III_PLP-dep_AT"/>
</dbReference>
<evidence type="ECO:0000256" key="3">
    <source>
        <dbReference type="ARBA" id="ARBA00022679"/>
    </source>
</evidence>
<dbReference type="EMBL" id="SJPJ01000001">
    <property type="protein sequence ID" value="TWT81939.1"/>
    <property type="molecule type" value="Genomic_DNA"/>
</dbReference>
<dbReference type="PANTHER" id="PTHR11986">
    <property type="entry name" value="AMINOTRANSFERASE CLASS III"/>
    <property type="match status" value="1"/>
</dbReference>
<dbReference type="InterPro" id="IPR015422">
    <property type="entry name" value="PyrdxlP-dep_Trfase_small"/>
</dbReference>
<dbReference type="Pfam" id="PF00202">
    <property type="entry name" value="Aminotran_3"/>
    <property type="match status" value="1"/>
</dbReference>
<dbReference type="InterPro" id="IPR015421">
    <property type="entry name" value="PyrdxlP-dep_Trfase_major"/>
</dbReference>
<dbReference type="GO" id="GO:0030170">
    <property type="term" value="F:pyridoxal phosphate binding"/>
    <property type="evidence" value="ECO:0007669"/>
    <property type="project" value="InterPro"/>
</dbReference>
<feature type="region of interest" description="Disordered" evidence="6">
    <location>
        <begin position="1"/>
        <end position="21"/>
    </location>
</feature>
<dbReference type="RefSeq" id="WP_146398139.1">
    <property type="nucleotide sequence ID" value="NZ_SJPJ01000001.1"/>
</dbReference>
<evidence type="ECO:0000313" key="7">
    <source>
        <dbReference type="EMBL" id="TWT81939.1"/>
    </source>
</evidence>
<keyword evidence="2 7" id="KW-0032">Aminotransferase</keyword>
<proteinExistence type="inferred from homology"/>
<dbReference type="Proteomes" id="UP000315010">
    <property type="component" value="Unassembled WGS sequence"/>
</dbReference>
<protein>
    <submittedName>
        <fullName evidence="7">Acetylornithine aminotransferase</fullName>
        <ecNumber evidence="7">2.6.1.11</ecNumber>
    </submittedName>
</protein>
<evidence type="ECO:0000256" key="2">
    <source>
        <dbReference type="ARBA" id="ARBA00022576"/>
    </source>
</evidence>
<keyword evidence="8" id="KW-1185">Reference proteome</keyword>
<feature type="compositionally biased region" description="Polar residues" evidence="6">
    <location>
        <begin position="7"/>
        <end position="20"/>
    </location>
</feature>